<feature type="compositionally biased region" description="Acidic residues" evidence="6">
    <location>
        <begin position="146"/>
        <end position="159"/>
    </location>
</feature>
<evidence type="ECO:0000256" key="1">
    <source>
        <dbReference type="ARBA" id="ARBA00004141"/>
    </source>
</evidence>
<feature type="compositionally biased region" description="Polar residues" evidence="6">
    <location>
        <begin position="1717"/>
        <end position="1727"/>
    </location>
</feature>
<keyword evidence="10" id="KW-1185">Reference proteome</keyword>
<feature type="transmembrane region" description="Helical" evidence="7">
    <location>
        <begin position="2016"/>
        <end position="2038"/>
    </location>
</feature>
<evidence type="ECO:0000313" key="10">
    <source>
        <dbReference type="Proteomes" id="UP001295684"/>
    </source>
</evidence>
<dbReference type="Proteomes" id="UP001295684">
    <property type="component" value="Unassembled WGS sequence"/>
</dbReference>
<feature type="compositionally biased region" description="Basic and acidic residues" evidence="6">
    <location>
        <begin position="1101"/>
        <end position="1112"/>
    </location>
</feature>
<feature type="domain" description="Ion transport" evidence="8">
    <location>
        <begin position="1810"/>
        <end position="2051"/>
    </location>
</feature>
<dbReference type="InterPro" id="IPR024862">
    <property type="entry name" value="TRPV"/>
</dbReference>
<keyword evidence="2 7" id="KW-0812">Transmembrane</keyword>
<organism evidence="9 10">
    <name type="scientific">Euplotes crassus</name>
    <dbReference type="NCBI Taxonomy" id="5936"/>
    <lineage>
        <taxon>Eukaryota</taxon>
        <taxon>Sar</taxon>
        <taxon>Alveolata</taxon>
        <taxon>Ciliophora</taxon>
        <taxon>Intramacronucleata</taxon>
        <taxon>Spirotrichea</taxon>
        <taxon>Hypotrichia</taxon>
        <taxon>Euplotida</taxon>
        <taxon>Euplotidae</taxon>
        <taxon>Moneuplotes</taxon>
    </lineage>
</organism>
<evidence type="ECO:0000259" key="8">
    <source>
        <dbReference type="Pfam" id="PF00520"/>
    </source>
</evidence>
<feature type="compositionally biased region" description="Basic and acidic residues" evidence="6">
    <location>
        <begin position="218"/>
        <end position="266"/>
    </location>
</feature>
<keyword evidence="5 7" id="KW-0472">Membrane</keyword>
<dbReference type="Pfam" id="PF00520">
    <property type="entry name" value="Ion_trans"/>
    <property type="match status" value="1"/>
</dbReference>
<protein>
    <recommendedName>
        <fullName evidence="8">Ion transport domain-containing protein</fullName>
    </recommendedName>
</protein>
<evidence type="ECO:0000256" key="4">
    <source>
        <dbReference type="ARBA" id="ARBA00022989"/>
    </source>
</evidence>
<feature type="transmembrane region" description="Helical" evidence="7">
    <location>
        <begin position="1852"/>
        <end position="1871"/>
    </location>
</feature>
<feature type="compositionally biased region" description="Basic and acidic residues" evidence="6">
    <location>
        <begin position="179"/>
        <end position="188"/>
    </location>
</feature>
<dbReference type="GO" id="GO:0005886">
    <property type="term" value="C:plasma membrane"/>
    <property type="evidence" value="ECO:0007669"/>
    <property type="project" value="TreeGrafter"/>
</dbReference>
<gene>
    <name evidence="9" type="ORF">ECRASSUSDP1_LOCUS6376</name>
</gene>
<feature type="compositionally biased region" description="Basic and acidic residues" evidence="6">
    <location>
        <begin position="274"/>
        <end position="315"/>
    </location>
</feature>
<dbReference type="PANTHER" id="PTHR10582:SF2">
    <property type="entry name" value="INACTIVE"/>
    <property type="match status" value="1"/>
</dbReference>
<dbReference type="GO" id="GO:0005216">
    <property type="term" value="F:monoatomic ion channel activity"/>
    <property type="evidence" value="ECO:0007669"/>
    <property type="project" value="InterPro"/>
</dbReference>
<dbReference type="EMBL" id="CAMPGE010006182">
    <property type="protein sequence ID" value="CAI2365026.1"/>
    <property type="molecule type" value="Genomic_DNA"/>
</dbReference>
<evidence type="ECO:0000256" key="6">
    <source>
        <dbReference type="SAM" id="MobiDB-lite"/>
    </source>
</evidence>
<reference evidence="9" key="1">
    <citation type="submission" date="2023-07" db="EMBL/GenBank/DDBJ databases">
        <authorList>
            <consortium name="AG Swart"/>
            <person name="Singh M."/>
            <person name="Singh A."/>
            <person name="Seah K."/>
            <person name="Emmerich C."/>
        </authorList>
    </citation>
    <scope>NUCLEOTIDE SEQUENCE</scope>
    <source>
        <strain evidence="9">DP1</strain>
    </source>
</reference>
<evidence type="ECO:0000256" key="7">
    <source>
        <dbReference type="SAM" id="Phobius"/>
    </source>
</evidence>
<comment type="caution">
    <text evidence="9">The sequence shown here is derived from an EMBL/GenBank/DDBJ whole genome shotgun (WGS) entry which is preliminary data.</text>
</comment>
<keyword evidence="4 7" id="KW-1133">Transmembrane helix</keyword>
<feature type="transmembrane region" description="Helical" evidence="7">
    <location>
        <begin position="1809"/>
        <end position="1831"/>
    </location>
</feature>
<dbReference type="GO" id="GO:0098703">
    <property type="term" value="P:calcium ion import across plasma membrane"/>
    <property type="evidence" value="ECO:0007669"/>
    <property type="project" value="TreeGrafter"/>
</dbReference>
<evidence type="ECO:0000256" key="3">
    <source>
        <dbReference type="ARBA" id="ARBA00022737"/>
    </source>
</evidence>
<evidence type="ECO:0000313" key="9">
    <source>
        <dbReference type="EMBL" id="CAI2365026.1"/>
    </source>
</evidence>
<name>A0AAD1XBN2_EUPCR</name>
<evidence type="ECO:0000256" key="2">
    <source>
        <dbReference type="ARBA" id="ARBA00022692"/>
    </source>
</evidence>
<keyword evidence="3" id="KW-0677">Repeat</keyword>
<dbReference type="PANTHER" id="PTHR10582">
    <property type="entry name" value="TRANSIENT RECEPTOR POTENTIAL ION CHANNEL PROTEIN"/>
    <property type="match status" value="1"/>
</dbReference>
<accession>A0AAD1XBN2</accession>
<proteinExistence type="predicted"/>
<feature type="region of interest" description="Disordered" evidence="6">
    <location>
        <begin position="1675"/>
        <end position="1729"/>
    </location>
</feature>
<feature type="compositionally biased region" description="Basic and acidic residues" evidence="6">
    <location>
        <begin position="1675"/>
        <end position="1713"/>
    </location>
</feature>
<dbReference type="InterPro" id="IPR005821">
    <property type="entry name" value="Ion_trans_dom"/>
</dbReference>
<feature type="region of interest" description="Disordered" evidence="6">
    <location>
        <begin position="133"/>
        <end position="315"/>
    </location>
</feature>
<evidence type="ECO:0000256" key="5">
    <source>
        <dbReference type="ARBA" id="ARBA00023136"/>
    </source>
</evidence>
<sequence>MSKNIFSDKVDYVNRFLTNQSRYLQFPSCVYQDAKLHASERDHIVVISEMKMPKSEKEGKLDMKYSYCESFLTPENTNELLREQIEAAEREVKERKVKDSSDFQVRKIGANSLREGMQSSHSKYKTLGNLSEETKDQHHNARGAEEDTYEGGSDEEEKEIDTSKMSLQEVARMMARQKRKEEGIKSEESSEEEDMEAEVISGGKAQLLSDDGLGPPMNKHESENVSDVEESKGTKEEVKAQPEDTQKVEAKEPLQEESTDKSKNQPEEDQLQEQPKEEEKNEENSQSEEAKKETEEDKKDEEEHKEEPKDPSEDLRERFEKLPKDLQQEVVNAAFDKGFNEHPNSSKFLYHGYTPTACGPNPAMNGYEAGKIGNERFARSGYSIPDNEKIVYETRQNGYYDYVSYNNELKYNEVSYEPPILREKYQISLWRCDQFTCVKTKDRYFTPKSSKINRKGKHGFQGFEIQFSMDGEHIVLVEKKAKNMEKQLIVILDAYTLEVVDEHMVYYSLDSRERPDVQAEDEEEYEDDMSEYPTLKETPTVFVWGKGRYIMHGQTIDGAVSILQYEIIDTQEDKRFLICRNTLGSSSDRFKDCQIVDIKVSPKNNEVLYMGGYVGASVFTYEVNIRDQKAKLISQINCEERNHSNYSIDQSCQKHYHSRLVENKKGKLVCRIFSFGIDESHTISENPPKETFTEHKASFIAKADKESLVGMEYNKRNEFCVHVSGKVSFTKTIDNMDYCPNISSVSDYCIRGDNSVMIISDFNEQSFEVLYVRDKAGMNPRRYTVKETTFIHFYYPTVVLMKGGTEILSYSVTTGVYHYRKLGAPLIFRSSELTSEYDVKITGFIDLGDYLAFADYSLSTHYMSTSSTISKAYIEKANFPDSQLLAGFNVFKYKYGEKEEDSFCLHFKRFLLFSSSASYGVFRVVEARYEPGELHAIIYQGFLTYKKDSKSIEFFTPPLNFEDKNSGVSIYSSDDFIKRMRPCYNKSTGSFNFDIVDEIGYVKRCNLKVEEKKTELVLQNEYFVSKNFSGTNNFLLTDGMVYESDANAYLCVEKGEHTQSHFKITPDIKGIDKYEISEEYPLEHQNWLLFYGPLEEEFFENKTQSRQDEPKPGESSLEESEIYDDELESRVYGALLIPKYNIPSVPICNVGNNDTYKCEYFFYHNNNFVVYHKYSYNFSGHIAICIVKRNGELYQQLKLKIEGCQDHSYAQLYVSPSGRYIMYAEKDKDKDEVVWGRIVELSFDSDNSNFFLRDIYKVNLSDLYGIKPESINMYEYDPKFILSLTDDCTIFYIGKQDGIIQINDQKTDKDLFKGKFGKDPYDDTKDKDLKSYGVTTKPKNGGIIIYTDEKAWFIRYDSKQDKIYPMEEIKIEINKNQMTISYIYDCTDPDLIVIHLISQGGNQHLVLVWDIVHNKELQNFSPKNYCSYITGPKSRAGYLLVDNTYINLDDGLINCYFEHQFNSNFFYGQTGGYRMNKNEEIILCGGHLITKETLVEVVSLESYIQGEDKIDSENVNFEKIRFIVNGNTALHYYALEYDILKSVVDCMEKHRPEYLNAILMKNKRGKSPLDITIDSESPKNTELLLRKLQLFEDSSLSRLFYQRFNDLLAMDITAFHDYLDSCYFQTIQMKNINYLDLKRVHYKKLKRKHDPVIMIPHSSSIMDEVFMDKICDPRKKKEEERKKKEEERKKKEAEDKKEEEKEEKKEGQQHDGEESSEQALISNSLSERNSHEDLILDVPVPKPKTKAEKAKEKERKRRKRIEIKAIEFDWIFNKVEGVAFLRVLSETKTIDLFSLNIVRNIIRFCWGYYWTYIMIYLFMPYLAYLSLFVLYSTYFHKKKIDNEDGAWEGFGIANSLSLVFLILFILYFSYYEIRQMIFHKFAYFKSFWNMVDLVSILLNSVVCYGDIFELDNQDLNVLMGWAVLVMWLKLFYFGRIFERTAALIRMIVEITYGMANFLIIFLIAIAGFGNCFMIMARNYGTEEMFTGQTFWRAFIYSYRQAMGDFDTDAYEDDDKYYLFFIWFLNTMITLIIILNLLIAIMGDAFDKVQDTLENNTLKEFASTMIENEFLLNRARLFSSAKYIIVIQEEKADESGITWEGKLKFLKKIMDRQVSEQKKVVETLEKSIVATFKEKTEKRTKELENSTTKYVSQISEKVDHLFTLFDKSDKQEEE</sequence>
<comment type="subcellular location">
    <subcellularLocation>
        <location evidence="1">Membrane</location>
        <topology evidence="1">Multi-pass membrane protein</topology>
    </subcellularLocation>
</comment>
<feature type="transmembrane region" description="Helical" evidence="7">
    <location>
        <begin position="1915"/>
        <end position="1934"/>
    </location>
</feature>
<feature type="region of interest" description="Disordered" evidence="6">
    <location>
        <begin position="1101"/>
        <end position="1120"/>
    </location>
</feature>
<feature type="transmembrane region" description="Helical" evidence="7">
    <location>
        <begin position="1955"/>
        <end position="1976"/>
    </location>
</feature>
<feature type="compositionally biased region" description="Basic and acidic residues" evidence="6">
    <location>
        <begin position="133"/>
        <end position="145"/>
    </location>
</feature>